<dbReference type="Pfam" id="PF19123">
    <property type="entry name" value="DUF5807"/>
    <property type="match status" value="1"/>
</dbReference>
<evidence type="ECO:0000313" key="3">
    <source>
        <dbReference type="Proteomes" id="UP001597119"/>
    </source>
</evidence>
<comment type="caution">
    <text evidence="2">The sequence shown here is derived from an EMBL/GenBank/DDBJ whole genome shotgun (WGS) entry which is preliminary data.</text>
</comment>
<dbReference type="Proteomes" id="UP001597119">
    <property type="component" value="Unassembled WGS sequence"/>
</dbReference>
<feature type="compositionally biased region" description="Basic and acidic residues" evidence="1">
    <location>
        <begin position="90"/>
        <end position="111"/>
    </location>
</feature>
<proteinExistence type="predicted"/>
<feature type="region of interest" description="Disordered" evidence="1">
    <location>
        <begin position="82"/>
        <end position="111"/>
    </location>
</feature>
<dbReference type="AlphaFoldDB" id="A0ABD6CEH8"/>
<gene>
    <name evidence="2" type="ORF">ACFR9U_13340</name>
</gene>
<name>A0ABD6CEH8_9EURY</name>
<protein>
    <submittedName>
        <fullName evidence="2">DUF5807 family protein</fullName>
    </submittedName>
</protein>
<accession>A0ABD6CEH8</accession>
<sequence>MNEKREQFLAGDRPDDVLLYFNEAAVDGLDRLAKAGEVVENGVVLVLPGEEGRTAFQRATGVDPMQLAGSAMDTESRITLDDIESECPESAERSSAEQSSEPRDRDEEGEHWPRFIFGFAQEQNEEVDDIYAEGDVVHAYALCECGTAYSDKWLVSDRA</sequence>
<reference evidence="2 3" key="1">
    <citation type="journal article" date="2019" name="Int. J. Syst. Evol. Microbiol.">
        <title>The Global Catalogue of Microorganisms (GCM) 10K type strain sequencing project: providing services to taxonomists for standard genome sequencing and annotation.</title>
        <authorList>
            <consortium name="The Broad Institute Genomics Platform"/>
            <consortium name="The Broad Institute Genome Sequencing Center for Infectious Disease"/>
            <person name="Wu L."/>
            <person name="Ma J."/>
        </authorList>
    </citation>
    <scope>NUCLEOTIDE SEQUENCE [LARGE SCALE GENOMIC DNA]</scope>
    <source>
        <strain evidence="2 3">CGMCC 1.12125</strain>
    </source>
</reference>
<dbReference type="EMBL" id="JBHUDJ010000006">
    <property type="protein sequence ID" value="MFD1587965.1"/>
    <property type="molecule type" value="Genomic_DNA"/>
</dbReference>
<keyword evidence="3" id="KW-1185">Reference proteome</keyword>
<dbReference type="InterPro" id="IPR043830">
    <property type="entry name" value="DUF5807"/>
</dbReference>
<evidence type="ECO:0000256" key="1">
    <source>
        <dbReference type="SAM" id="MobiDB-lite"/>
    </source>
</evidence>
<evidence type="ECO:0000313" key="2">
    <source>
        <dbReference type="EMBL" id="MFD1587965.1"/>
    </source>
</evidence>
<dbReference type="RefSeq" id="WP_247380328.1">
    <property type="nucleotide sequence ID" value="NZ_JALLGV010000008.1"/>
</dbReference>
<organism evidence="2 3">
    <name type="scientific">Halorientalis brevis</name>
    <dbReference type="NCBI Taxonomy" id="1126241"/>
    <lineage>
        <taxon>Archaea</taxon>
        <taxon>Methanobacteriati</taxon>
        <taxon>Methanobacteriota</taxon>
        <taxon>Stenosarchaea group</taxon>
        <taxon>Halobacteria</taxon>
        <taxon>Halobacteriales</taxon>
        <taxon>Haloarculaceae</taxon>
        <taxon>Halorientalis</taxon>
    </lineage>
</organism>